<evidence type="ECO:0000313" key="10">
    <source>
        <dbReference type="Proteomes" id="UP001595816"/>
    </source>
</evidence>
<comment type="subcellular location">
    <subcellularLocation>
        <location evidence="1">Cell membrane</location>
        <topology evidence="1">Multi-pass membrane protein</topology>
    </subcellularLocation>
</comment>
<evidence type="ECO:0000256" key="2">
    <source>
        <dbReference type="ARBA" id="ARBA00022475"/>
    </source>
</evidence>
<feature type="transmembrane region" description="Helical" evidence="7">
    <location>
        <begin position="712"/>
        <end position="735"/>
    </location>
</feature>
<comment type="caution">
    <text evidence="9">The sequence shown here is derived from an EMBL/GenBank/DDBJ whole genome shotgun (WGS) entry which is preliminary data.</text>
</comment>
<keyword evidence="3 7" id="KW-0812">Transmembrane</keyword>
<feature type="transmembrane region" description="Helical" evidence="7">
    <location>
        <begin position="12"/>
        <end position="41"/>
    </location>
</feature>
<feature type="transmembrane region" description="Helical" evidence="7">
    <location>
        <begin position="253"/>
        <end position="283"/>
    </location>
</feature>
<keyword evidence="10" id="KW-1185">Reference proteome</keyword>
<protein>
    <submittedName>
        <fullName evidence="9">FtsX-like permease family protein</fullName>
    </submittedName>
</protein>
<evidence type="ECO:0000313" key="9">
    <source>
        <dbReference type="EMBL" id="MFC4133804.1"/>
    </source>
</evidence>
<dbReference type="PANTHER" id="PTHR30572">
    <property type="entry name" value="MEMBRANE COMPONENT OF TRANSPORTER-RELATED"/>
    <property type="match status" value="1"/>
</dbReference>
<feature type="transmembrane region" description="Helical" evidence="7">
    <location>
        <begin position="398"/>
        <end position="419"/>
    </location>
</feature>
<reference evidence="10" key="1">
    <citation type="journal article" date="2019" name="Int. J. Syst. Evol. Microbiol.">
        <title>The Global Catalogue of Microorganisms (GCM) 10K type strain sequencing project: providing services to taxonomists for standard genome sequencing and annotation.</title>
        <authorList>
            <consortium name="The Broad Institute Genomics Platform"/>
            <consortium name="The Broad Institute Genome Sequencing Center for Infectious Disease"/>
            <person name="Wu L."/>
            <person name="Ma J."/>
        </authorList>
    </citation>
    <scope>NUCLEOTIDE SEQUENCE [LARGE SCALE GENOMIC DNA]</scope>
    <source>
        <strain evidence="10">CGMCC 4.7289</strain>
    </source>
</reference>
<evidence type="ECO:0000256" key="7">
    <source>
        <dbReference type="SAM" id="Phobius"/>
    </source>
</evidence>
<comment type="similarity">
    <text evidence="6">Belongs to the ABC-4 integral membrane protein family.</text>
</comment>
<dbReference type="InterPro" id="IPR050250">
    <property type="entry name" value="Macrolide_Exporter_MacB"/>
</dbReference>
<feature type="transmembrane region" description="Helical" evidence="7">
    <location>
        <begin position="303"/>
        <end position="327"/>
    </location>
</feature>
<evidence type="ECO:0000256" key="1">
    <source>
        <dbReference type="ARBA" id="ARBA00004651"/>
    </source>
</evidence>
<feature type="domain" description="ABC3 transporter permease C-terminal" evidence="8">
    <location>
        <begin position="712"/>
        <end position="824"/>
    </location>
</feature>
<sequence>MIRLALAGLRSRLAAFLGTFVAAVLAVALIGGAALLLFSVLTASPTTHRFDAADLMVGGDRQVSLTTVKDKGKGKQKTKTKTERLAGAPALPADWAGKVAALQGVTKVSADYAFPIALTTMDGKPAGDAVGHGWASAALMPFTLQTGTAPASGQIAVDPSLGLHPGDQLLMVSRTGSHRVVVSGVLAQRLDEQRAVFVADSQVSAVSGLTGPTAYAVTGSATADSVEAALGVDTVYEGQDKVRADLPTALPDYIGAISIFGFVIGITSFATVFVLTGTVALTVRQRLRELALLRATGATPRQLWRLLSAETLFVTLVAALVGGPLSVVAAEVIAARFRTLGAVPPQFTVSVNVGVLLAAIAVTVLVAQLSARVAARRAIRIAPAQALQETLVEGRTGWVFRTLTAVVCATGALVILAVVPLDGPFGMGMTFISSALLLSAVGAAGPLLVGLLGGLLSRLAGLTGIAGWLAGAFTRAENRRVTSVAVPLALMVAVNAPMLLNSALSADLAAAQEARRTASASVATGVLPLSALPDDGDYAALLPSRLIVDEGGKPEDYAAYGIQQHGKPVLDLGFTAGTLPDGAGPTGSVASNGLASASNGLASASNGLASASNGLAASEYLARANGWQVGDTVRVWLPDGYATELKLTGVFANNRGFGELLAPADLVAAHDPRGVVTSVVFHGSLALDGMHVVPPQAEASGDADERQGAWEIMIAVSLGFTAIAVVNTFAVAAAARRAQLAQLRLLGATPGQIRRMTAREAVLTVAVGLTLGIAVTTVVVAAFSSAQDGTLRLIVDPAAYGGLLAVVGLLGLAAGTLPARLVLRSVRPI</sequence>
<feature type="transmembrane region" description="Helical" evidence="7">
    <location>
        <begin position="761"/>
        <end position="786"/>
    </location>
</feature>
<feature type="transmembrane region" description="Helical" evidence="7">
    <location>
        <begin position="798"/>
        <end position="823"/>
    </location>
</feature>
<evidence type="ECO:0000259" key="8">
    <source>
        <dbReference type="Pfam" id="PF02687"/>
    </source>
</evidence>
<feature type="transmembrane region" description="Helical" evidence="7">
    <location>
        <begin position="431"/>
        <end position="460"/>
    </location>
</feature>
<accession>A0ABV8LTE4</accession>
<keyword evidence="2" id="KW-1003">Cell membrane</keyword>
<name>A0ABV8LTE4_9ACTN</name>
<gene>
    <name evidence="9" type="ORF">ACFOZ4_24595</name>
</gene>
<evidence type="ECO:0000256" key="4">
    <source>
        <dbReference type="ARBA" id="ARBA00022989"/>
    </source>
</evidence>
<dbReference type="InterPro" id="IPR003838">
    <property type="entry name" value="ABC3_permease_C"/>
</dbReference>
<feature type="transmembrane region" description="Helical" evidence="7">
    <location>
        <begin position="347"/>
        <end position="367"/>
    </location>
</feature>
<dbReference type="RefSeq" id="WP_253755895.1">
    <property type="nucleotide sequence ID" value="NZ_JAMZDZ010000001.1"/>
</dbReference>
<dbReference type="PANTHER" id="PTHR30572:SF4">
    <property type="entry name" value="ABC TRANSPORTER PERMEASE YTRF"/>
    <property type="match status" value="1"/>
</dbReference>
<dbReference type="EMBL" id="JBHSAY010000014">
    <property type="protein sequence ID" value="MFC4133804.1"/>
    <property type="molecule type" value="Genomic_DNA"/>
</dbReference>
<evidence type="ECO:0000256" key="6">
    <source>
        <dbReference type="ARBA" id="ARBA00038076"/>
    </source>
</evidence>
<evidence type="ECO:0000256" key="5">
    <source>
        <dbReference type="ARBA" id="ARBA00023136"/>
    </source>
</evidence>
<dbReference type="Proteomes" id="UP001595816">
    <property type="component" value="Unassembled WGS sequence"/>
</dbReference>
<organism evidence="9 10">
    <name type="scientific">Hamadaea flava</name>
    <dbReference type="NCBI Taxonomy" id="1742688"/>
    <lineage>
        <taxon>Bacteria</taxon>
        <taxon>Bacillati</taxon>
        <taxon>Actinomycetota</taxon>
        <taxon>Actinomycetes</taxon>
        <taxon>Micromonosporales</taxon>
        <taxon>Micromonosporaceae</taxon>
        <taxon>Hamadaea</taxon>
    </lineage>
</organism>
<feature type="transmembrane region" description="Helical" evidence="7">
    <location>
        <begin position="481"/>
        <end position="500"/>
    </location>
</feature>
<dbReference type="Pfam" id="PF02687">
    <property type="entry name" value="FtsX"/>
    <property type="match status" value="2"/>
</dbReference>
<keyword evidence="5 7" id="KW-0472">Membrane</keyword>
<keyword evidence="4 7" id="KW-1133">Transmembrane helix</keyword>
<feature type="domain" description="ABC3 transporter permease C-terminal" evidence="8">
    <location>
        <begin position="262"/>
        <end position="380"/>
    </location>
</feature>
<evidence type="ECO:0000256" key="3">
    <source>
        <dbReference type="ARBA" id="ARBA00022692"/>
    </source>
</evidence>
<proteinExistence type="inferred from homology"/>